<gene>
    <name evidence="1" type="ORF">PSON_ATCC_30995.1.T0440125</name>
</gene>
<evidence type="ECO:0000313" key="2">
    <source>
        <dbReference type="Proteomes" id="UP000692954"/>
    </source>
</evidence>
<dbReference type="AlphaFoldDB" id="A0A8S1N757"/>
<protein>
    <submittedName>
        <fullName evidence="1">Uncharacterized protein</fullName>
    </submittedName>
</protein>
<sequence length="33" mass="4073">MTNLQNITHLLIDRKKETVKLKLKRKKHFQIQQ</sequence>
<evidence type="ECO:0000313" key="1">
    <source>
        <dbReference type="EMBL" id="CAD8082904.1"/>
    </source>
</evidence>
<proteinExistence type="predicted"/>
<name>A0A8S1N757_9CILI</name>
<keyword evidence="2" id="KW-1185">Reference proteome</keyword>
<accession>A0A8S1N757</accession>
<dbReference type="EMBL" id="CAJJDN010000044">
    <property type="protein sequence ID" value="CAD8082904.1"/>
    <property type="molecule type" value="Genomic_DNA"/>
</dbReference>
<organism evidence="1 2">
    <name type="scientific">Paramecium sonneborni</name>
    <dbReference type="NCBI Taxonomy" id="65129"/>
    <lineage>
        <taxon>Eukaryota</taxon>
        <taxon>Sar</taxon>
        <taxon>Alveolata</taxon>
        <taxon>Ciliophora</taxon>
        <taxon>Intramacronucleata</taxon>
        <taxon>Oligohymenophorea</taxon>
        <taxon>Peniculida</taxon>
        <taxon>Parameciidae</taxon>
        <taxon>Paramecium</taxon>
    </lineage>
</organism>
<reference evidence="1" key="1">
    <citation type="submission" date="2021-01" db="EMBL/GenBank/DDBJ databases">
        <authorList>
            <consortium name="Genoscope - CEA"/>
            <person name="William W."/>
        </authorList>
    </citation>
    <scope>NUCLEOTIDE SEQUENCE</scope>
</reference>
<comment type="caution">
    <text evidence="1">The sequence shown here is derived from an EMBL/GenBank/DDBJ whole genome shotgun (WGS) entry which is preliminary data.</text>
</comment>
<dbReference type="Proteomes" id="UP000692954">
    <property type="component" value="Unassembled WGS sequence"/>
</dbReference>